<dbReference type="EMBL" id="JACGCM010001193">
    <property type="protein sequence ID" value="KAF6159361.1"/>
    <property type="molecule type" value="Genomic_DNA"/>
</dbReference>
<comment type="caution">
    <text evidence="1">The sequence shown here is derived from an EMBL/GenBank/DDBJ whole genome shotgun (WGS) entry which is preliminary data.</text>
</comment>
<name>A0A7J7MWQ1_9MAGN</name>
<reference evidence="1 2" key="1">
    <citation type="journal article" date="2020" name="IScience">
        <title>Genome Sequencing of the Endangered Kingdonia uniflora (Circaeasteraceae, Ranunculales) Reveals Potential Mechanisms of Evolutionary Specialization.</title>
        <authorList>
            <person name="Sun Y."/>
            <person name="Deng T."/>
            <person name="Zhang A."/>
            <person name="Moore M.J."/>
            <person name="Landis J.B."/>
            <person name="Lin N."/>
            <person name="Zhang H."/>
            <person name="Zhang X."/>
            <person name="Huang J."/>
            <person name="Zhang X."/>
            <person name="Sun H."/>
            <person name="Wang H."/>
        </authorList>
    </citation>
    <scope>NUCLEOTIDE SEQUENCE [LARGE SCALE GENOMIC DNA]</scope>
    <source>
        <strain evidence="1">TB1705</strain>
        <tissue evidence="1">Leaf</tissue>
    </source>
</reference>
<sequence length="201" mass="23373">MDEFKHIQGMFSSWGEWIPYCVTDLEDESFKVDDPMSQEDLEEALQIQPSMSPSIISFVNPINSFEETMTETEYFSLSSNDFFGDDDDEIKYEYIESPSLYAIIYEEFVDDGICTKVKEFEIIELVVDVINLSFPSQSPYKSPQPCHELGPPEKKFNVENQWMDDPYLQDIPLLLGANFILEIDRMINKSYNFPVFNEDQG</sequence>
<accession>A0A7J7MWQ1</accession>
<proteinExistence type="predicted"/>
<organism evidence="1 2">
    <name type="scientific">Kingdonia uniflora</name>
    <dbReference type="NCBI Taxonomy" id="39325"/>
    <lineage>
        <taxon>Eukaryota</taxon>
        <taxon>Viridiplantae</taxon>
        <taxon>Streptophyta</taxon>
        <taxon>Embryophyta</taxon>
        <taxon>Tracheophyta</taxon>
        <taxon>Spermatophyta</taxon>
        <taxon>Magnoliopsida</taxon>
        <taxon>Ranunculales</taxon>
        <taxon>Circaeasteraceae</taxon>
        <taxon>Kingdonia</taxon>
    </lineage>
</organism>
<keyword evidence="2" id="KW-1185">Reference proteome</keyword>
<protein>
    <submittedName>
        <fullName evidence="1">Uncharacterized protein</fullName>
    </submittedName>
</protein>
<dbReference type="Proteomes" id="UP000541444">
    <property type="component" value="Unassembled WGS sequence"/>
</dbReference>
<evidence type="ECO:0000313" key="1">
    <source>
        <dbReference type="EMBL" id="KAF6159361.1"/>
    </source>
</evidence>
<gene>
    <name evidence="1" type="ORF">GIB67_032132</name>
</gene>
<evidence type="ECO:0000313" key="2">
    <source>
        <dbReference type="Proteomes" id="UP000541444"/>
    </source>
</evidence>
<dbReference type="AlphaFoldDB" id="A0A7J7MWQ1"/>